<keyword evidence="2" id="KW-0808">Transferase</keyword>
<dbReference type="PANTHER" id="PTHR46638:SF1">
    <property type="entry name" value="CORRINOID ADENOSYLTRANSFERASE"/>
    <property type="match status" value="1"/>
</dbReference>
<organism evidence="2 3">
    <name type="scientific">Clostridium symbiosum</name>
    <name type="common">Bacteroides symbiosus</name>
    <dbReference type="NCBI Taxonomy" id="1512"/>
    <lineage>
        <taxon>Bacteria</taxon>
        <taxon>Bacillati</taxon>
        <taxon>Bacillota</taxon>
        <taxon>Clostridia</taxon>
        <taxon>Lachnospirales</taxon>
        <taxon>Lachnospiraceae</taxon>
        <taxon>Otoolea</taxon>
    </lineage>
</organism>
<dbReference type="GO" id="GO:0008817">
    <property type="term" value="F:corrinoid adenosyltransferase activity"/>
    <property type="evidence" value="ECO:0007669"/>
    <property type="project" value="UniProtKB-EC"/>
</dbReference>
<dbReference type="EMBL" id="JAINVB010000001">
    <property type="protein sequence ID" value="MCK0085567.1"/>
    <property type="molecule type" value="Genomic_DNA"/>
</dbReference>
<dbReference type="AlphaFoldDB" id="A0AAW6ASK3"/>
<dbReference type="PANTHER" id="PTHR46638">
    <property type="entry name" value="CORRINOID ADENOSYLTRANSFERASE"/>
    <property type="match status" value="1"/>
</dbReference>
<sequence>MITGKTQIKEVLYMDKGIVQVICGDGVGKTSMALGKGIGAITKNKRVIMIQFLKGALSPESSEWLKRLEPDMKVFRFEKQCGYFNTLNESQKQEERINIQNGINFAKKVLTTCECDLLILDEFLGVLDLELMSMEDFSNMLSLREENVSLILTGKVCPPQVKEHADVVTRIENDTNI</sequence>
<evidence type="ECO:0000313" key="3">
    <source>
        <dbReference type="Proteomes" id="UP001300871"/>
    </source>
</evidence>
<dbReference type="SUPFAM" id="SSF52540">
    <property type="entry name" value="P-loop containing nucleoside triphosphate hydrolases"/>
    <property type="match status" value="1"/>
</dbReference>
<dbReference type="EC" id="2.5.1.17" evidence="2"/>
<gene>
    <name evidence="1" type="ORF">K5I21_06705</name>
    <name evidence="2" type="ORF">PM006_19360</name>
</gene>
<accession>A0AAW6ASK3</accession>
<proteinExistence type="predicted"/>
<dbReference type="Proteomes" id="UP001300871">
    <property type="component" value="Unassembled WGS sequence"/>
</dbReference>
<dbReference type="EMBL" id="JAQLGM010000069">
    <property type="protein sequence ID" value="MDB2002360.1"/>
    <property type="molecule type" value="Genomic_DNA"/>
</dbReference>
<evidence type="ECO:0000313" key="2">
    <source>
        <dbReference type="EMBL" id="MDB2002360.1"/>
    </source>
</evidence>
<reference evidence="2" key="2">
    <citation type="submission" date="2023-01" db="EMBL/GenBank/DDBJ databases">
        <title>Human gut microbiome strain richness.</title>
        <authorList>
            <person name="Chen-Liaw A."/>
        </authorList>
    </citation>
    <scope>NUCLEOTIDE SEQUENCE</scope>
    <source>
        <strain evidence="2">B1_m1001713B170214d0_201011</strain>
    </source>
</reference>
<dbReference type="InterPro" id="IPR027417">
    <property type="entry name" value="P-loop_NTPase"/>
</dbReference>
<dbReference type="Proteomes" id="UP001203136">
    <property type="component" value="Unassembled WGS sequence"/>
</dbReference>
<dbReference type="InterPro" id="IPR003724">
    <property type="entry name" value="CblAdoTrfase_CobA"/>
</dbReference>
<dbReference type="Gene3D" id="3.40.50.300">
    <property type="entry name" value="P-loop containing nucleotide triphosphate hydrolases"/>
    <property type="match status" value="1"/>
</dbReference>
<evidence type="ECO:0000313" key="1">
    <source>
        <dbReference type="EMBL" id="MCK0085567.1"/>
    </source>
</evidence>
<dbReference type="GO" id="GO:0005524">
    <property type="term" value="F:ATP binding"/>
    <property type="evidence" value="ECO:0007669"/>
    <property type="project" value="InterPro"/>
</dbReference>
<dbReference type="GO" id="GO:0009236">
    <property type="term" value="P:cobalamin biosynthetic process"/>
    <property type="evidence" value="ECO:0007669"/>
    <property type="project" value="InterPro"/>
</dbReference>
<protein>
    <submittedName>
        <fullName evidence="2">Cob(I)yrinic acid a,c-diamide adenosyltransferase</fullName>
        <ecNumber evidence="2">2.5.1.17</ecNumber>
    </submittedName>
</protein>
<dbReference type="Pfam" id="PF02572">
    <property type="entry name" value="CobA_CobO_BtuR"/>
    <property type="match status" value="1"/>
</dbReference>
<dbReference type="PIRSF" id="PIRSF015617">
    <property type="entry name" value="Adensltrnsf_CobA"/>
    <property type="match status" value="1"/>
</dbReference>
<reference evidence="1" key="1">
    <citation type="journal article" date="2022" name="Cell Host Microbe">
        <title>Colonization of the live biotherapeutic product VE303 and modulation of the microbiota and metabolites in healthy volunteers.</title>
        <authorList>
            <person name="Dsouza M."/>
            <person name="Menon R."/>
            <person name="Crossette E."/>
            <person name="Bhattarai S.K."/>
            <person name="Schneider J."/>
            <person name="Kim Y.G."/>
            <person name="Reddy S."/>
            <person name="Caballero S."/>
            <person name="Felix C."/>
            <person name="Cornacchione L."/>
            <person name="Hendrickson J."/>
            <person name="Watson A.R."/>
            <person name="Minot S.S."/>
            <person name="Greenfield N."/>
            <person name="Schopf L."/>
            <person name="Szabady R."/>
            <person name="Patarroyo J."/>
            <person name="Smith W."/>
            <person name="Harrison P."/>
            <person name="Kuijper E.J."/>
            <person name="Kelly C.P."/>
            <person name="Olle B."/>
            <person name="Bobilev D."/>
            <person name="Silber J.L."/>
            <person name="Bucci V."/>
            <person name="Roberts B."/>
            <person name="Faith J."/>
            <person name="Norman J.M."/>
        </authorList>
    </citation>
    <scope>NUCLEOTIDE SEQUENCE</scope>
    <source>
        <strain evidence="1">VE303-04</strain>
    </source>
</reference>
<comment type="caution">
    <text evidence="2">The sequence shown here is derived from an EMBL/GenBank/DDBJ whole genome shotgun (WGS) entry which is preliminary data.</text>
</comment>
<name>A0AAW6ASK3_CLOSY</name>